<organism evidence="3 4">
    <name type="scientific">Sulfobacillus thermotolerans</name>
    <dbReference type="NCBI Taxonomy" id="338644"/>
    <lineage>
        <taxon>Bacteria</taxon>
        <taxon>Bacillati</taxon>
        <taxon>Bacillota</taxon>
        <taxon>Clostridia</taxon>
        <taxon>Eubacteriales</taxon>
        <taxon>Clostridiales Family XVII. Incertae Sedis</taxon>
        <taxon>Sulfobacillus</taxon>
    </lineage>
</organism>
<dbReference type="InterPro" id="IPR051400">
    <property type="entry name" value="HAD-like_hydrolase"/>
</dbReference>
<dbReference type="InterPro" id="IPR036412">
    <property type="entry name" value="HAD-like_sf"/>
</dbReference>
<evidence type="ECO:0000313" key="3">
    <source>
        <dbReference type="EMBL" id="AUW92818.1"/>
    </source>
</evidence>
<dbReference type="Gene3D" id="3.40.50.1000">
    <property type="entry name" value="HAD superfamily/HAD-like"/>
    <property type="match status" value="1"/>
</dbReference>
<dbReference type="SFLD" id="SFLDS00003">
    <property type="entry name" value="Haloacid_Dehalogenase"/>
    <property type="match status" value="1"/>
</dbReference>
<evidence type="ECO:0000256" key="2">
    <source>
        <dbReference type="ARBA" id="ARBA00022842"/>
    </source>
</evidence>
<keyword evidence="1" id="KW-0378">Hydrolase</keyword>
<dbReference type="InterPro" id="IPR023214">
    <property type="entry name" value="HAD_sf"/>
</dbReference>
<name>A0ABM6RN94_9FIRM</name>
<dbReference type="PANTHER" id="PTHR46470:SF4">
    <property type="entry name" value="5-AMINO-6-(5-PHOSPHO-D-RIBITYLAMINO)URACIL PHOSPHATASE YIGB"/>
    <property type="match status" value="1"/>
</dbReference>
<dbReference type="Proteomes" id="UP000325292">
    <property type="component" value="Chromosome"/>
</dbReference>
<keyword evidence="2" id="KW-0460">Magnesium</keyword>
<dbReference type="SFLD" id="SFLDG01129">
    <property type="entry name" value="C1.5:_HAD__Beta-PGM__Phosphata"/>
    <property type="match status" value="1"/>
</dbReference>
<proteinExistence type="predicted"/>
<dbReference type="PANTHER" id="PTHR46470">
    <property type="entry name" value="N-ACYLNEURAMINATE-9-PHOSPHATASE"/>
    <property type="match status" value="1"/>
</dbReference>
<accession>A0ABM6RN94</accession>
<evidence type="ECO:0000313" key="4">
    <source>
        <dbReference type="Proteomes" id="UP000325292"/>
    </source>
</evidence>
<dbReference type="EMBL" id="CP019454">
    <property type="protein sequence ID" value="AUW92818.1"/>
    <property type="molecule type" value="Genomic_DNA"/>
</dbReference>
<keyword evidence="4" id="KW-1185">Reference proteome</keyword>
<dbReference type="SUPFAM" id="SSF56784">
    <property type="entry name" value="HAD-like"/>
    <property type="match status" value="1"/>
</dbReference>
<reference evidence="3 4" key="1">
    <citation type="journal article" date="2019" name="Sci. Rep.">
        <title>Sulfobacillus thermotolerans: new insights into resistance and metabolic capacities of acidophilic chemolithotrophs.</title>
        <authorList>
            <person name="Panyushkina A.E."/>
            <person name="Babenko V.V."/>
            <person name="Nikitina A.S."/>
            <person name="Selezneva O.V."/>
            <person name="Tsaplina I.A."/>
            <person name="Letarova M.A."/>
            <person name="Kostryukova E.S."/>
            <person name="Letarov A.V."/>
        </authorList>
    </citation>
    <scope>NUCLEOTIDE SEQUENCE [LARGE SCALE GENOMIC DNA]</scope>
    <source>
        <strain evidence="3 4">Kr1</strain>
    </source>
</reference>
<dbReference type="Gene3D" id="1.20.120.710">
    <property type="entry name" value="Haloacid dehalogenase hydrolase-like domain"/>
    <property type="match status" value="1"/>
</dbReference>
<gene>
    <name evidence="3" type="ORF">BXT84_01655</name>
</gene>
<evidence type="ECO:0008006" key="5">
    <source>
        <dbReference type="Google" id="ProtNLM"/>
    </source>
</evidence>
<evidence type="ECO:0000256" key="1">
    <source>
        <dbReference type="ARBA" id="ARBA00022801"/>
    </source>
</evidence>
<protein>
    <recommendedName>
        <fullName evidence="5">HAD family hydrolase</fullName>
    </recommendedName>
</protein>
<sequence>MHRLRMISVDIDGTLLKNPYWRLHLHPWLDQLARKEQTSVAELWSLMEKESIRRLRQGRKSAAYDWESIAQKALGRTLPPPVPIDRRQILALVFPDAWPFLLWLQSQPLLAVLITNGWSCHQQPYIATLGWDVLFSRIIGAESGWVKPDPRIFAQAPTIDCHIGDKVAQDVLGARRAHITSIHLSRRSGDLGGWEPLSPSVLRPDFTISSLQALPNLLESWSGIHANNSN</sequence>